<dbReference type="GO" id="GO:0005507">
    <property type="term" value="F:copper ion binding"/>
    <property type="evidence" value="ECO:0007669"/>
    <property type="project" value="InterPro"/>
</dbReference>
<evidence type="ECO:0000313" key="4">
    <source>
        <dbReference type="Proteomes" id="UP000235616"/>
    </source>
</evidence>
<dbReference type="AlphaFoldDB" id="A0A2N7VLW4"/>
<dbReference type="SUPFAM" id="SSF55008">
    <property type="entry name" value="HMA, heavy metal-associated domain"/>
    <property type="match status" value="1"/>
</dbReference>
<organism evidence="3 4">
    <name type="scientific">Trinickia dabaoshanensis</name>
    <dbReference type="NCBI Taxonomy" id="564714"/>
    <lineage>
        <taxon>Bacteria</taxon>
        <taxon>Pseudomonadati</taxon>
        <taxon>Pseudomonadota</taxon>
        <taxon>Betaproteobacteria</taxon>
        <taxon>Burkholderiales</taxon>
        <taxon>Burkholderiaceae</taxon>
        <taxon>Trinickia</taxon>
    </lineage>
</organism>
<name>A0A2N7VLW4_9BURK</name>
<evidence type="ECO:0000313" key="3">
    <source>
        <dbReference type="EMBL" id="PMS18154.1"/>
    </source>
</evidence>
<dbReference type="PRINTS" id="PR00944">
    <property type="entry name" value="CUEXPORT"/>
</dbReference>
<gene>
    <name evidence="3" type="ORF">C0Z18_18180</name>
</gene>
<proteinExistence type="predicted"/>
<evidence type="ECO:0000259" key="2">
    <source>
        <dbReference type="PROSITE" id="PS50846"/>
    </source>
</evidence>
<keyword evidence="1" id="KW-0479">Metal-binding</keyword>
<dbReference type="InterPro" id="IPR006121">
    <property type="entry name" value="HMA_dom"/>
</dbReference>
<dbReference type="EMBL" id="PNYA01000016">
    <property type="protein sequence ID" value="PMS18154.1"/>
    <property type="molecule type" value="Genomic_DNA"/>
</dbReference>
<protein>
    <submittedName>
        <fullName evidence="3">Copper chaperone</fullName>
    </submittedName>
</protein>
<dbReference type="PROSITE" id="PS01047">
    <property type="entry name" value="HMA_1"/>
    <property type="match status" value="1"/>
</dbReference>
<dbReference type="Proteomes" id="UP000235616">
    <property type="component" value="Unassembled WGS sequence"/>
</dbReference>
<dbReference type="InterPro" id="IPR017969">
    <property type="entry name" value="Heavy-metal-associated_CS"/>
</dbReference>
<reference evidence="3 4" key="1">
    <citation type="submission" date="2018-01" db="EMBL/GenBank/DDBJ databases">
        <title>Whole genome analyses suggest that Burkholderia sensu lato contains two further novel genera in the rhizoxinica-symbiotica group Mycetohabitans gen. nov., and Trinickia gen. nov.: implications for the evolution of diazotrophy and nodulation in the Burkholderiaceae.</title>
        <authorList>
            <person name="Estrada-de los Santos P."/>
            <person name="Palmer M."/>
            <person name="Chavez-Ramirez B."/>
            <person name="Beukes C."/>
            <person name="Steenkamp E.T."/>
            <person name="Hirsch A.M."/>
            <person name="Manyaka P."/>
            <person name="Maluk M."/>
            <person name="Lafos M."/>
            <person name="Crook M."/>
            <person name="Gross E."/>
            <person name="Simon M.F."/>
            <person name="Bueno dos Reis Junior F."/>
            <person name="Poole P.S."/>
            <person name="Venter S.N."/>
            <person name="James E.K."/>
        </authorList>
    </citation>
    <scope>NUCLEOTIDE SEQUENCE [LARGE SCALE GENOMIC DNA]</scope>
    <source>
        <strain evidence="3 4">GIMN1.004</strain>
    </source>
</reference>
<dbReference type="CDD" id="cd00371">
    <property type="entry name" value="HMA"/>
    <property type="match status" value="1"/>
</dbReference>
<feature type="domain" description="HMA" evidence="2">
    <location>
        <begin position="1"/>
        <end position="63"/>
    </location>
</feature>
<dbReference type="InterPro" id="IPR000428">
    <property type="entry name" value="Cu-bd"/>
</dbReference>
<accession>A0A2N7VLW4</accession>
<dbReference type="Pfam" id="PF00403">
    <property type="entry name" value="HMA"/>
    <property type="match status" value="1"/>
</dbReference>
<dbReference type="Gene3D" id="3.30.70.100">
    <property type="match status" value="1"/>
</dbReference>
<keyword evidence="4" id="KW-1185">Reference proteome</keyword>
<dbReference type="InterPro" id="IPR036163">
    <property type="entry name" value="HMA_dom_sf"/>
</dbReference>
<evidence type="ECO:0000256" key="1">
    <source>
        <dbReference type="ARBA" id="ARBA00022723"/>
    </source>
</evidence>
<dbReference type="RefSeq" id="WP_102646809.1">
    <property type="nucleotide sequence ID" value="NZ_PNYA01000016.1"/>
</dbReference>
<comment type="caution">
    <text evidence="3">The sequence shown here is derived from an EMBL/GenBank/DDBJ whole genome shotgun (WGS) entry which is preliminary data.</text>
</comment>
<dbReference type="GO" id="GO:0006825">
    <property type="term" value="P:copper ion transport"/>
    <property type="evidence" value="ECO:0007669"/>
    <property type="project" value="InterPro"/>
</dbReference>
<sequence>MIEFQVEGMSCQHCVGAVTKAIRAVDAAALVEVNLDERRVRVQSRENADRLGSAIVEAGYEVKGSHTIVDA</sequence>
<dbReference type="PROSITE" id="PS50846">
    <property type="entry name" value="HMA_2"/>
    <property type="match status" value="1"/>
</dbReference>
<dbReference type="OrthoDB" id="9813965at2"/>